<dbReference type="Proteomes" id="UP000552700">
    <property type="component" value="Unassembled WGS sequence"/>
</dbReference>
<dbReference type="RefSeq" id="WP_184076978.1">
    <property type="nucleotide sequence ID" value="NZ_JACIJP010000001.1"/>
</dbReference>
<keyword evidence="1" id="KW-0732">Signal</keyword>
<gene>
    <name evidence="2" type="ORF">FHS92_000367</name>
</gene>
<keyword evidence="3" id="KW-1185">Reference proteome</keyword>
<sequence length="180" mass="20036">MKRALPILAALFVANPALAAKKEDAWAQCLWKNVPTSSANWLALKPPVEKSRLDAPETPDVTLQYRLRASCERELTPLGKKWAPTFSAEKVRAALSATRPASIGPDQMQPKAFRCDYYFEDDLQLKTRARFEWGFEDEAGRQIWSSVDYGFAGTKGGAVFLTKGAGIKKMLRRAVKWGAS</sequence>
<feature type="signal peptide" evidence="1">
    <location>
        <begin position="1"/>
        <end position="19"/>
    </location>
</feature>
<dbReference type="EMBL" id="JACIJP010000001">
    <property type="protein sequence ID" value="MBB6122660.1"/>
    <property type="molecule type" value="Genomic_DNA"/>
</dbReference>
<comment type="caution">
    <text evidence="2">The sequence shown here is derived from an EMBL/GenBank/DDBJ whole genome shotgun (WGS) entry which is preliminary data.</text>
</comment>
<protein>
    <submittedName>
        <fullName evidence="2">Uncharacterized protein</fullName>
    </submittedName>
</protein>
<reference evidence="2 3" key="1">
    <citation type="submission" date="2020-08" db="EMBL/GenBank/DDBJ databases">
        <title>Genomic Encyclopedia of Type Strains, Phase IV (KMG-IV): sequencing the most valuable type-strain genomes for metagenomic binning, comparative biology and taxonomic classification.</title>
        <authorList>
            <person name="Goeker M."/>
        </authorList>
    </citation>
    <scope>NUCLEOTIDE SEQUENCE [LARGE SCALE GENOMIC DNA]</scope>
    <source>
        <strain evidence="2 3">DSM 102255</strain>
    </source>
</reference>
<feature type="chain" id="PRO_5032653355" evidence="1">
    <location>
        <begin position="20"/>
        <end position="180"/>
    </location>
</feature>
<organism evidence="2 3">
    <name type="scientific">Sphingobium subterraneum</name>
    <dbReference type="NCBI Taxonomy" id="627688"/>
    <lineage>
        <taxon>Bacteria</taxon>
        <taxon>Pseudomonadati</taxon>
        <taxon>Pseudomonadota</taxon>
        <taxon>Alphaproteobacteria</taxon>
        <taxon>Sphingomonadales</taxon>
        <taxon>Sphingomonadaceae</taxon>
        <taxon>Sphingobium</taxon>
    </lineage>
</organism>
<proteinExistence type="predicted"/>
<name>A0A841IWL3_9SPHN</name>
<evidence type="ECO:0000313" key="3">
    <source>
        <dbReference type="Proteomes" id="UP000552700"/>
    </source>
</evidence>
<dbReference type="AlphaFoldDB" id="A0A841IWL3"/>
<evidence type="ECO:0000256" key="1">
    <source>
        <dbReference type="SAM" id="SignalP"/>
    </source>
</evidence>
<evidence type="ECO:0000313" key="2">
    <source>
        <dbReference type="EMBL" id="MBB6122660.1"/>
    </source>
</evidence>
<accession>A0A841IWL3</accession>